<dbReference type="Pfam" id="PF10011">
    <property type="entry name" value="DUF2254"/>
    <property type="match status" value="1"/>
</dbReference>
<keyword evidence="2" id="KW-1185">Reference proteome</keyword>
<sequence>MARECGYLTAIDVSALCDAARTHPRANAIVVLRSIGEYVSVGEELLEVHLDSGGLDERAAELLLQALKFDHQRDLDSDAGYGIEQLTTIGWTSTSTAKSNPQPGMLACWNLRDLIGIWYGPLAVGVERCDTGFPVVYPDSVPTDLLRAFESLAIVASESMQHQTIASVYGSLTFALRYVPPEHVALVADISRRSLSALGEHVLTRPLEDALYGLADALEGRGQLLSQVKCELPALSWRRASADFVREHRGRRDEWRLGECRGWQPPMSRQKSNAPLFARAPCYCSVFPGVARWSMNCTKTNTGRWPTYGSNCAAFSSSANARREKKV</sequence>
<gene>
    <name evidence="1" type="ORF">GCM10011515_09080</name>
</gene>
<organism evidence="1 2">
    <name type="scientific">Tsuneonella deserti</name>
    <dbReference type="NCBI Taxonomy" id="2035528"/>
    <lineage>
        <taxon>Bacteria</taxon>
        <taxon>Pseudomonadati</taxon>
        <taxon>Pseudomonadota</taxon>
        <taxon>Alphaproteobacteria</taxon>
        <taxon>Sphingomonadales</taxon>
        <taxon>Erythrobacteraceae</taxon>
        <taxon>Tsuneonella</taxon>
    </lineage>
</organism>
<name>A0ABQ1S6W5_9SPHN</name>
<dbReference type="InterPro" id="IPR018723">
    <property type="entry name" value="DUF2254_membrane"/>
</dbReference>
<evidence type="ECO:0000313" key="2">
    <source>
        <dbReference type="Proteomes" id="UP000619041"/>
    </source>
</evidence>
<accession>A0ABQ1S6W5</accession>
<protein>
    <submittedName>
        <fullName evidence="1">Uncharacterized protein</fullName>
    </submittedName>
</protein>
<reference evidence="2" key="1">
    <citation type="journal article" date="2019" name="Int. J. Syst. Evol. Microbiol.">
        <title>The Global Catalogue of Microorganisms (GCM) 10K type strain sequencing project: providing services to taxonomists for standard genome sequencing and annotation.</title>
        <authorList>
            <consortium name="The Broad Institute Genomics Platform"/>
            <consortium name="The Broad Institute Genome Sequencing Center for Infectious Disease"/>
            <person name="Wu L."/>
            <person name="Ma J."/>
        </authorList>
    </citation>
    <scope>NUCLEOTIDE SEQUENCE [LARGE SCALE GENOMIC DNA]</scope>
    <source>
        <strain evidence="2">CGMCC 1.15959</strain>
    </source>
</reference>
<dbReference type="RefSeq" id="WP_188644046.1">
    <property type="nucleotide sequence ID" value="NZ_BMKL01000001.1"/>
</dbReference>
<comment type="caution">
    <text evidence="1">The sequence shown here is derived from an EMBL/GenBank/DDBJ whole genome shotgun (WGS) entry which is preliminary data.</text>
</comment>
<evidence type="ECO:0000313" key="1">
    <source>
        <dbReference type="EMBL" id="GGD91585.1"/>
    </source>
</evidence>
<dbReference type="EMBL" id="BMKL01000001">
    <property type="protein sequence ID" value="GGD91585.1"/>
    <property type="molecule type" value="Genomic_DNA"/>
</dbReference>
<dbReference type="Proteomes" id="UP000619041">
    <property type="component" value="Unassembled WGS sequence"/>
</dbReference>
<proteinExistence type="predicted"/>